<dbReference type="Pfam" id="PF24626">
    <property type="entry name" value="SH3_Tf2-1"/>
    <property type="match status" value="1"/>
</dbReference>
<keyword evidence="3" id="KW-1185">Reference proteome</keyword>
<dbReference type="EMBL" id="CM003612">
    <property type="protein sequence ID" value="KYP59781.1"/>
    <property type="molecule type" value="Genomic_DNA"/>
</dbReference>
<sequence>MSQQADKNRRDRTFTIGDFVFLKLQPYRQHSLRRNTFHKLLPKFYGPFKVIDRIGQAAYQLELPSSVEIHNVFHVSQLKLCKNPATCSIQSLPLAAGFLDSPQEPEAILDRKMVKRGRVAATKVLIKWKNFPAEQSTWEFYYDVLKKFPNFHP</sequence>
<dbReference type="PANTHER" id="PTHR46148">
    <property type="entry name" value="CHROMO DOMAIN-CONTAINING PROTEIN"/>
    <property type="match status" value="1"/>
</dbReference>
<feature type="domain" description="Chromo" evidence="1">
    <location>
        <begin position="103"/>
        <end position="153"/>
    </location>
</feature>
<proteinExistence type="predicted"/>
<dbReference type="Pfam" id="PF00385">
    <property type="entry name" value="Chromo"/>
    <property type="match status" value="1"/>
</dbReference>
<dbReference type="InterPro" id="IPR023780">
    <property type="entry name" value="Chromo_domain"/>
</dbReference>
<protein>
    <recommendedName>
        <fullName evidence="1">Chromo domain-containing protein</fullName>
    </recommendedName>
</protein>
<gene>
    <name evidence="2" type="ORF">KK1_015222</name>
</gene>
<dbReference type="PANTHER" id="PTHR46148:SF52">
    <property type="entry name" value="OS04G0603800 PROTEIN"/>
    <property type="match status" value="1"/>
</dbReference>
<name>A0A151SYI0_CAJCA</name>
<dbReference type="InterPro" id="IPR000953">
    <property type="entry name" value="Chromo/chromo_shadow_dom"/>
</dbReference>
<dbReference type="InterPro" id="IPR016197">
    <property type="entry name" value="Chromo-like_dom_sf"/>
</dbReference>
<evidence type="ECO:0000313" key="3">
    <source>
        <dbReference type="Proteomes" id="UP000075243"/>
    </source>
</evidence>
<evidence type="ECO:0000313" key="2">
    <source>
        <dbReference type="EMBL" id="KYP59781.1"/>
    </source>
</evidence>
<accession>A0A151SYI0</accession>
<dbReference type="CDD" id="cd00024">
    <property type="entry name" value="CD_CSD"/>
    <property type="match status" value="1"/>
</dbReference>
<dbReference type="AlphaFoldDB" id="A0A151SYI0"/>
<evidence type="ECO:0000259" key="1">
    <source>
        <dbReference type="PROSITE" id="PS50013"/>
    </source>
</evidence>
<dbReference type="Proteomes" id="UP000075243">
    <property type="component" value="Chromosome 10"/>
</dbReference>
<reference evidence="2 3" key="1">
    <citation type="journal article" date="2012" name="Nat. Biotechnol.">
        <title>Draft genome sequence of pigeonpea (Cajanus cajan), an orphan legume crop of resource-poor farmers.</title>
        <authorList>
            <person name="Varshney R.K."/>
            <person name="Chen W."/>
            <person name="Li Y."/>
            <person name="Bharti A.K."/>
            <person name="Saxena R.K."/>
            <person name="Schlueter J.A."/>
            <person name="Donoghue M.T."/>
            <person name="Azam S."/>
            <person name="Fan G."/>
            <person name="Whaley A.M."/>
            <person name="Farmer A.D."/>
            <person name="Sheridan J."/>
            <person name="Iwata A."/>
            <person name="Tuteja R."/>
            <person name="Penmetsa R.V."/>
            <person name="Wu W."/>
            <person name="Upadhyaya H.D."/>
            <person name="Yang S.P."/>
            <person name="Shah T."/>
            <person name="Saxena K.B."/>
            <person name="Michael T."/>
            <person name="McCombie W.R."/>
            <person name="Yang B."/>
            <person name="Zhang G."/>
            <person name="Yang H."/>
            <person name="Wang J."/>
            <person name="Spillane C."/>
            <person name="Cook D.R."/>
            <person name="May G.D."/>
            <person name="Xu X."/>
            <person name="Jackson S.A."/>
        </authorList>
    </citation>
    <scope>NUCLEOTIDE SEQUENCE [LARGE SCALE GENOMIC DNA]</scope>
    <source>
        <strain evidence="3">cv. Asha</strain>
    </source>
</reference>
<dbReference type="Gene3D" id="2.40.50.40">
    <property type="match status" value="1"/>
</dbReference>
<dbReference type="InterPro" id="IPR056924">
    <property type="entry name" value="SH3_Tf2-1"/>
</dbReference>
<organism evidence="2 3">
    <name type="scientific">Cajanus cajan</name>
    <name type="common">Pigeon pea</name>
    <name type="synonym">Cajanus indicus</name>
    <dbReference type="NCBI Taxonomy" id="3821"/>
    <lineage>
        <taxon>Eukaryota</taxon>
        <taxon>Viridiplantae</taxon>
        <taxon>Streptophyta</taxon>
        <taxon>Embryophyta</taxon>
        <taxon>Tracheophyta</taxon>
        <taxon>Spermatophyta</taxon>
        <taxon>Magnoliopsida</taxon>
        <taxon>eudicotyledons</taxon>
        <taxon>Gunneridae</taxon>
        <taxon>Pentapetalae</taxon>
        <taxon>rosids</taxon>
        <taxon>fabids</taxon>
        <taxon>Fabales</taxon>
        <taxon>Fabaceae</taxon>
        <taxon>Papilionoideae</taxon>
        <taxon>50 kb inversion clade</taxon>
        <taxon>NPAAA clade</taxon>
        <taxon>indigoferoid/millettioid clade</taxon>
        <taxon>Phaseoleae</taxon>
        <taxon>Cajanus</taxon>
    </lineage>
</organism>
<dbReference type="Gramene" id="C.cajan_14788.t">
    <property type="protein sequence ID" value="C.cajan_14788.t.cds1"/>
    <property type="gene ID" value="C.cajan_14788"/>
</dbReference>
<dbReference type="SUPFAM" id="SSF54160">
    <property type="entry name" value="Chromo domain-like"/>
    <property type="match status" value="1"/>
</dbReference>
<dbReference type="OMA" id="SVEIHNV"/>
<dbReference type="PROSITE" id="PS50013">
    <property type="entry name" value="CHROMO_2"/>
    <property type="match status" value="1"/>
</dbReference>